<dbReference type="InterPro" id="IPR012337">
    <property type="entry name" value="RNaseH-like_sf"/>
</dbReference>
<proteinExistence type="predicted"/>
<sequence length="254" mass="28383">MPEAVVFDIETGPLPDGVLERLAPPFDPLKFDKGGIIGREFDKDADVKLGNASLAKTVAKKISEGRVKFAAKQADLVKQVETARQTAFGKFRDKAALSAMTGQVLATGYFNQRIQIDSRDERDQLLKFWGVAKETIGRGNRMIGFDIFRFDLPFLAHRTWVLRLSFPLSEMFDGRKWNAGFIDIREVYRLGVYGEYISLDTLAKGLGVGQKTPDMSGADFYKVWATNRNKAKAYLANDLTNTRACAERLGCLNV</sequence>
<name>A0A0F9TNH7_9ZZZZ</name>
<reference evidence="2" key="1">
    <citation type="journal article" date="2015" name="Nature">
        <title>Complex archaea that bridge the gap between prokaryotes and eukaryotes.</title>
        <authorList>
            <person name="Spang A."/>
            <person name="Saw J.H."/>
            <person name="Jorgensen S.L."/>
            <person name="Zaremba-Niedzwiedzka K."/>
            <person name="Martijn J."/>
            <person name="Lind A.E."/>
            <person name="van Eijk R."/>
            <person name="Schleper C."/>
            <person name="Guy L."/>
            <person name="Ettema T.J."/>
        </authorList>
    </citation>
    <scope>NUCLEOTIDE SEQUENCE</scope>
</reference>
<evidence type="ECO:0000313" key="2">
    <source>
        <dbReference type="EMBL" id="KKN80824.1"/>
    </source>
</evidence>
<evidence type="ECO:0000259" key="1">
    <source>
        <dbReference type="Pfam" id="PF13482"/>
    </source>
</evidence>
<dbReference type="AlphaFoldDB" id="A0A0F9TNH7"/>
<feature type="domain" description="YprB ribonuclease H-like" evidence="1">
    <location>
        <begin position="117"/>
        <end position="229"/>
    </location>
</feature>
<dbReference type="InterPro" id="IPR036397">
    <property type="entry name" value="RNaseH_sf"/>
</dbReference>
<accession>A0A0F9TNH7</accession>
<comment type="caution">
    <text evidence="2">The sequence shown here is derived from an EMBL/GenBank/DDBJ whole genome shotgun (WGS) entry which is preliminary data.</text>
</comment>
<dbReference type="SUPFAM" id="SSF53098">
    <property type="entry name" value="Ribonuclease H-like"/>
    <property type="match status" value="1"/>
</dbReference>
<protein>
    <recommendedName>
        <fullName evidence="1">YprB ribonuclease H-like domain-containing protein</fullName>
    </recommendedName>
</protein>
<dbReference type="EMBL" id="LAZR01000225">
    <property type="protein sequence ID" value="KKN80824.1"/>
    <property type="molecule type" value="Genomic_DNA"/>
</dbReference>
<dbReference type="Gene3D" id="3.30.420.10">
    <property type="entry name" value="Ribonuclease H-like superfamily/Ribonuclease H"/>
    <property type="match status" value="1"/>
</dbReference>
<gene>
    <name evidence="2" type="ORF">LCGC14_0326300</name>
</gene>
<dbReference type="Pfam" id="PF13482">
    <property type="entry name" value="RNase_H_2"/>
    <property type="match status" value="1"/>
</dbReference>
<organism evidence="2">
    <name type="scientific">marine sediment metagenome</name>
    <dbReference type="NCBI Taxonomy" id="412755"/>
    <lineage>
        <taxon>unclassified sequences</taxon>
        <taxon>metagenomes</taxon>
        <taxon>ecological metagenomes</taxon>
    </lineage>
</organism>
<dbReference type="InterPro" id="IPR038720">
    <property type="entry name" value="YprB_RNase_H-like_dom"/>
</dbReference>
<dbReference type="GO" id="GO:0003676">
    <property type="term" value="F:nucleic acid binding"/>
    <property type="evidence" value="ECO:0007669"/>
    <property type="project" value="InterPro"/>
</dbReference>